<evidence type="ECO:0000313" key="1">
    <source>
        <dbReference type="EMBL" id="CAI3997411.1"/>
    </source>
</evidence>
<dbReference type="EMBL" id="CAMXCT030002335">
    <property type="protein sequence ID" value="CAL4784723.1"/>
    <property type="molecule type" value="Genomic_DNA"/>
</dbReference>
<dbReference type="Proteomes" id="UP001152797">
    <property type="component" value="Unassembled WGS sequence"/>
</dbReference>
<name>A0A9P1CU11_9DINO</name>
<organism evidence="1">
    <name type="scientific">Cladocopium goreaui</name>
    <dbReference type="NCBI Taxonomy" id="2562237"/>
    <lineage>
        <taxon>Eukaryota</taxon>
        <taxon>Sar</taxon>
        <taxon>Alveolata</taxon>
        <taxon>Dinophyceae</taxon>
        <taxon>Suessiales</taxon>
        <taxon>Symbiodiniaceae</taxon>
        <taxon>Cladocopium</taxon>
    </lineage>
</organism>
<dbReference type="EMBL" id="CAMXCT020002335">
    <property type="protein sequence ID" value="CAL1150786.1"/>
    <property type="molecule type" value="Genomic_DNA"/>
</dbReference>
<evidence type="ECO:0000313" key="2">
    <source>
        <dbReference type="EMBL" id="CAL4784723.1"/>
    </source>
</evidence>
<accession>A0A9P1CU11</accession>
<protein>
    <submittedName>
        <fullName evidence="1">Uncharacterized protein</fullName>
    </submittedName>
</protein>
<dbReference type="AlphaFoldDB" id="A0A9P1CU11"/>
<keyword evidence="3" id="KW-1185">Reference proteome</keyword>
<reference evidence="1" key="1">
    <citation type="submission" date="2022-10" db="EMBL/GenBank/DDBJ databases">
        <authorList>
            <person name="Chen Y."/>
            <person name="Dougan E. K."/>
            <person name="Chan C."/>
            <person name="Rhodes N."/>
            <person name="Thang M."/>
        </authorList>
    </citation>
    <scope>NUCLEOTIDE SEQUENCE</scope>
</reference>
<comment type="caution">
    <text evidence="1">The sequence shown here is derived from an EMBL/GenBank/DDBJ whole genome shotgun (WGS) entry which is preliminary data.</text>
</comment>
<reference evidence="2 3" key="2">
    <citation type="submission" date="2024-05" db="EMBL/GenBank/DDBJ databases">
        <authorList>
            <person name="Chen Y."/>
            <person name="Shah S."/>
            <person name="Dougan E. K."/>
            <person name="Thang M."/>
            <person name="Chan C."/>
        </authorList>
    </citation>
    <scope>NUCLEOTIDE SEQUENCE [LARGE SCALE GENOMIC DNA]</scope>
</reference>
<dbReference type="OrthoDB" id="444229at2759"/>
<gene>
    <name evidence="1" type="ORF">C1SCF055_LOCUS23796</name>
</gene>
<dbReference type="EMBL" id="CAMXCT010002335">
    <property type="protein sequence ID" value="CAI3997411.1"/>
    <property type="molecule type" value="Genomic_DNA"/>
</dbReference>
<sequence>MVSLRRGLLYVVLFGLALSICSNIFEVNRQLWGNSPLPEVPNARASLESTKTCCFKGIRCDPDDSYNIFVIQSERKDGRLKLMYAPITQSLVTGLQSREEECGYTTIKVLPETKSDIFKYPVMPRSGDVIIYVGTLNSTTFMNRCRTQMIPNRTYCIWYQVEPREWPNASLSPLEDSVCEVWEYTRGNTPKAPLVRYVPPGFLPTEADETTNDQLVMRRAQSMNPATLQWYFIGRLGPIRQKCWDKLQSLKYFRKHELKKIPQGGAKGYPKVYTMEDWRNLGRNLKNVIFLNIHQACNRDQPLETKPLETVRLAQLLSLGFTVISEEANSLDSELYKDIVLVEKDIFHEKKWSPSLVRLLQNKSALVEWQLSAYHLFKQLFRPSKLLHDAHVWDGGMLMQSSCQTSLN</sequence>
<proteinExistence type="predicted"/>
<evidence type="ECO:0000313" key="3">
    <source>
        <dbReference type="Proteomes" id="UP001152797"/>
    </source>
</evidence>